<organism evidence="1 3">
    <name type="scientific">Alkalithermobacter thermoalcaliphilus JW-YL-7 = DSM 7308</name>
    <dbReference type="NCBI Taxonomy" id="1121328"/>
    <lineage>
        <taxon>Bacteria</taxon>
        <taxon>Bacillati</taxon>
        <taxon>Bacillota</taxon>
        <taxon>Clostridia</taxon>
        <taxon>Peptostreptococcales</taxon>
        <taxon>Tepidibacteraceae</taxon>
        <taxon>Alkalithermobacter</taxon>
    </lineage>
</organism>
<reference evidence="2 4" key="2">
    <citation type="submission" date="2016-11" db="EMBL/GenBank/DDBJ databases">
        <authorList>
            <person name="Varghese N."/>
            <person name="Submissions S."/>
        </authorList>
    </citation>
    <scope>NUCLEOTIDE SEQUENCE [LARGE SCALE GENOMIC DNA]</scope>
    <source>
        <strain evidence="2 4">DSM 7308</strain>
    </source>
</reference>
<dbReference type="EMBL" id="LSFY01000001">
    <property type="protein sequence ID" value="KXZ40050.1"/>
    <property type="molecule type" value="Genomic_DNA"/>
</dbReference>
<proteinExistence type="predicted"/>
<reference evidence="1 3" key="1">
    <citation type="submission" date="2016-02" db="EMBL/GenBank/DDBJ databases">
        <title>Draft genome sequence for Clostridium paradoxum JW-YL-7.</title>
        <authorList>
            <person name="Utturkar S.M."/>
            <person name="Lancaster A."/>
            <person name="Poole F.L."/>
            <person name="Adams M.W."/>
            <person name="Brown S.D."/>
        </authorList>
    </citation>
    <scope>NUCLEOTIDE SEQUENCE [LARGE SCALE GENOMIC DNA]</scope>
    <source>
        <strain evidence="1 3">JW-YL-7</strain>
    </source>
</reference>
<evidence type="ECO:0000313" key="3">
    <source>
        <dbReference type="Proteomes" id="UP000092605"/>
    </source>
</evidence>
<dbReference type="PATRIC" id="fig|1121328.3.peg.1134"/>
<dbReference type="Proteomes" id="UP000092605">
    <property type="component" value="Unassembled WGS sequence"/>
</dbReference>
<dbReference type="OrthoDB" id="2965923at2"/>
<dbReference type="AlphaFoldDB" id="A0A150FSP1"/>
<sequence precursor="true">MKTMKKRLILLLCGIILVGIVGCESNKKEIPKLIFDEAVESTINELKEYEYVKDVHIQVSEEESKIVLTAVLSDSTNEKTAKEFADTLIRRFGWWVNFYNDVLEKGPNKDYYGELYDYYDINIGISSLSKVNDIKSWYVNKFILKGSHKQIDI</sequence>
<name>A0A150FSP1_CLOPD</name>
<dbReference type="PROSITE" id="PS51257">
    <property type="entry name" value="PROKAR_LIPOPROTEIN"/>
    <property type="match status" value="1"/>
</dbReference>
<evidence type="ECO:0008006" key="5">
    <source>
        <dbReference type="Google" id="ProtNLM"/>
    </source>
</evidence>
<dbReference type="RefSeq" id="WP_066070251.1">
    <property type="nucleotide sequence ID" value="NZ_FRBG01000012.1"/>
</dbReference>
<evidence type="ECO:0000313" key="1">
    <source>
        <dbReference type="EMBL" id="KXZ40050.1"/>
    </source>
</evidence>
<accession>A0A150FSP1</accession>
<keyword evidence="4" id="KW-1185">Reference proteome</keyword>
<dbReference type="STRING" id="1121328.JWYL7_1125"/>
<evidence type="ECO:0000313" key="4">
    <source>
        <dbReference type="Proteomes" id="UP000323392"/>
    </source>
</evidence>
<protein>
    <recommendedName>
        <fullName evidence="5">Lipoprotein</fullName>
    </recommendedName>
</protein>
<dbReference type="EMBL" id="FRBG01000012">
    <property type="protein sequence ID" value="SHL12289.1"/>
    <property type="molecule type" value="Genomic_DNA"/>
</dbReference>
<evidence type="ECO:0000313" key="2">
    <source>
        <dbReference type="EMBL" id="SHL12289.1"/>
    </source>
</evidence>
<dbReference type="Proteomes" id="UP000323392">
    <property type="component" value="Unassembled WGS sequence"/>
</dbReference>
<gene>
    <name evidence="1" type="ORF">JWYL7_1125</name>
    <name evidence="2" type="ORF">SAMN05661008_01490</name>
</gene>
<comment type="caution">
    <text evidence="1">The sequence shown here is derived from an EMBL/GenBank/DDBJ whole genome shotgun (WGS) entry which is preliminary data.</text>
</comment>